<proteinExistence type="predicted"/>
<gene>
    <name evidence="1" type="ORF">H9895_12145</name>
</gene>
<comment type="caution">
    <text evidence="1">The sequence shown here is derived from an EMBL/GenBank/DDBJ whole genome shotgun (WGS) entry which is preliminary data.</text>
</comment>
<reference evidence="1" key="1">
    <citation type="journal article" date="2021" name="PeerJ">
        <title>Extensive microbial diversity within the chicken gut microbiome revealed by metagenomics and culture.</title>
        <authorList>
            <person name="Gilroy R."/>
            <person name="Ravi A."/>
            <person name="Getino M."/>
            <person name="Pursley I."/>
            <person name="Horton D.L."/>
            <person name="Alikhan N.F."/>
            <person name="Baker D."/>
            <person name="Gharbi K."/>
            <person name="Hall N."/>
            <person name="Watson M."/>
            <person name="Adriaenssens E.M."/>
            <person name="Foster-Nyarko E."/>
            <person name="Jarju S."/>
            <person name="Secka A."/>
            <person name="Antonio M."/>
            <person name="Oren A."/>
            <person name="Chaudhuri R.R."/>
            <person name="La Ragione R."/>
            <person name="Hildebrand F."/>
            <person name="Pallen M.J."/>
        </authorList>
    </citation>
    <scope>NUCLEOTIDE SEQUENCE</scope>
    <source>
        <strain evidence="1">CHK169-2315</strain>
    </source>
</reference>
<evidence type="ECO:0000313" key="1">
    <source>
        <dbReference type="EMBL" id="HIV75818.1"/>
    </source>
</evidence>
<dbReference type="EMBL" id="DXHX01000172">
    <property type="protein sequence ID" value="HIV75818.1"/>
    <property type="molecule type" value="Genomic_DNA"/>
</dbReference>
<sequence>MKKPFMYIEQPEIPFSKRPMQETFYLGEKESKNNETWNFPTLLGNITYELTVQDEKIRGEIIEEKETELIILDEYNAKRNISKDKLEHVQIIQI</sequence>
<evidence type="ECO:0000313" key="2">
    <source>
        <dbReference type="Proteomes" id="UP000823937"/>
    </source>
</evidence>
<dbReference type="Proteomes" id="UP000823937">
    <property type="component" value="Unassembled WGS sequence"/>
</dbReference>
<name>A0A9D1PQN9_9BACI</name>
<protein>
    <submittedName>
        <fullName evidence="1">Uncharacterized protein</fullName>
    </submittedName>
</protein>
<organism evidence="1 2">
    <name type="scientific">Candidatus Pseudogracilibacillus intestinigallinarum</name>
    <dbReference type="NCBI Taxonomy" id="2838742"/>
    <lineage>
        <taxon>Bacteria</taxon>
        <taxon>Bacillati</taxon>
        <taxon>Bacillota</taxon>
        <taxon>Bacilli</taxon>
        <taxon>Bacillales</taxon>
        <taxon>Bacillaceae</taxon>
        <taxon>Pseudogracilibacillus</taxon>
    </lineage>
</organism>
<reference evidence="1" key="2">
    <citation type="submission" date="2021-04" db="EMBL/GenBank/DDBJ databases">
        <authorList>
            <person name="Gilroy R."/>
        </authorList>
    </citation>
    <scope>NUCLEOTIDE SEQUENCE</scope>
    <source>
        <strain evidence="1">CHK169-2315</strain>
    </source>
</reference>
<accession>A0A9D1PQN9</accession>
<dbReference type="AlphaFoldDB" id="A0A9D1PQN9"/>